<accession>A0AAW8Q2B3</accession>
<dbReference type="RefSeq" id="WP_311020317.1">
    <property type="nucleotide sequence ID" value="NZ_JAUHGG010000003.1"/>
</dbReference>
<dbReference type="AlphaFoldDB" id="A0AAW8Q2B3"/>
<dbReference type="Proteomes" id="UP001253193">
    <property type="component" value="Unassembled WGS sequence"/>
</dbReference>
<sequence length="358" mass="41129">MSTLPNRNIANITPPEFMALLTYEGANDSSPRKLSDEEVKLSAFCRKMALKVSENPTKHADIAATRKTKQGTIELINFKLNQIRETLDLHGELKFYEVNGFSKLCIDYVGHSNGITSKRKTSKAEITLVDINTLAFEPSIDLLIEDEHLKLNKAFGSNIGLKFAELVNRSLDELFCLYLRLAEFYYIEEKERESELLNDFDNKYTLVDKKYAEEIITAMFGAIADTKKNHKDVAKASAAFTHIKTYRIQDRVLVEGEFYVADFKMKKSTLPFSRKFTKEVFGFGEEVAMRDIPNLRTQYDPQCWVDLYVSFMIYDRKDKTIKSDMKIDMEAATEALSGLYVHNNIMNQLQAEIKYTTI</sequence>
<name>A0AAW8Q2B3_VIBPH</name>
<evidence type="ECO:0000313" key="2">
    <source>
        <dbReference type="Proteomes" id="UP001253193"/>
    </source>
</evidence>
<organism evidence="1 2">
    <name type="scientific">Vibrio parahaemolyticus</name>
    <dbReference type="NCBI Taxonomy" id="670"/>
    <lineage>
        <taxon>Bacteria</taxon>
        <taxon>Pseudomonadati</taxon>
        <taxon>Pseudomonadota</taxon>
        <taxon>Gammaproteobacteria</taxon>
        <taxon>Vibrionales</taxon>
        <taxon>Vibrionaceae</taxon>
        <taxon>Vibrio</taxon>
    </lineage>
</organism>
<reference evidence="1" key="1">
    <citation type="submission" date="2023-06" db="EMBL/GenBank/DDBJ databases">
        <title>Genomic Diversity of Vibrio spp. and Metagenomic Analysis of Pathogens in Florida Gulf Coastal Waters Following Hurricane Ian.</title>
        <authorList>
            <person name="Brumfield K.D."/>
        </authorList>
    </citation>
    <scope>NUCLEOTIDE SEQUENCE</scope>
    <source>
        <strain evidence="1">WBS2B-138</strain>
    </source>
</reference>
<evidence type="ECO:0000313" key="1">
    <source>
        <dbReference type="EMBL" id="MDS1821430.1"/>
    </source>
</evidence>
<protein>
    <submittedName>
        <fullName evidence="1">Uncharacterized protein</fullName>
    </submittedName>
</protein>
<comment type="caution">
    <text evidence="1">The sequence shown here is derived from an EMBL/GenBank/DDBJ whole genome shotgun (WGS) entry which is preliminary data.</text>
</comment>
<dbReference type="EMBL" id="JAUHGG010000003">
    <property type="protein sequence ID" value="MDS1821430.1"/>
    <property type="molecule type" value="Genomic_DNA"/>
</dbReference>
<proteinExistence type="predicted"/>
<gene>
    <name evidence="1" type="ORF">QX249_12230</name>
</gene>